<evidence type="ECO:0000313" key="3">
    <source>
        <dbReference type="Proteomes" id="UP000265100"/>
    </source>
</evidence>
<feature type="region of interest" description="Disordered" evidence="1">
    <location>
        <begin position="144"/>
        <end position="181"/>
    </location>
</feature>
<proteinExistence type="predicted"/>
<organism evidence="2 3">
    <name type="scientific">Astatotilapia calliptera</name>
    <name type="common">Eastern happy</name>
    <name type="synonym">Chromis callipterus</name>
    <dbReference type="NCBI Taxonomy" id="8154"/>
    <lineage>
        <taxon>Eukaryota</taxon>
        <taxon>Metazoa</taxon>
        <taxon>Chordata</taxon>
        <taxon>Craniata</taxon>
        <taxon>Vertebrata</taxon>
        <taxon>Euteleostomi</taxon>
        <taxon>Actinopterygii</taxon>
        <taxon>Neopterygii</taxon>
        <taxon>Teleostei</taxon>
        <taxon>Neoteleostei</taxon>
        <taxon>Acanthomorphata</taxon>
        <taxon>Ovalentaria</taxon>
        <taxon>Cichlomorphae</taxon>
        <taxon>Cichliformes</taxon>
        <taxon>Cichlidae</taxon>
        <taxon>African cichlids</taxon>
        <taxon>Pseudocrenilabrinae</taxon>
        <taxon>Haplochromini</taxon>
        <taxon>Astatotilapia</taxon>
    </lineage>
</organism>
<dbReference type="Proteomes" id="UP000265100">
    <property type="component" value="Chromosome 3"/>
</dbReference>
<reference evidence="3" key="2">
    <citation type="submission" date="2023-03" db="EMBL/GenBank/DDBJ databases">
        <authorList>
            <consortium name="Wellcome Sanger Institute Data Sharing"/>
        </authorList>
    </citation>
    <scope>NUCLEOTIDE SEQUENCE [LARGE SCALE GENOMIC DNA]</scope>
</reference>
<dbReference type="AlphaFoldDB" id="A0AAX7SEM4"/>
<feature type="compositionally biased region" description="Low complexity" evidence="1">
    <location>
        <begin position="149"/>
        <end position="181"/>
    </location>
</feature>
<sequence>EAEDTEAGPGEAEDTEAGPGEAEDTEAGPGVDEDTEAGPGVDEDTEAGPGVDEDTEAGPGVDDGSGTAAKPDGSDAAGGDVEMCWLGPPGPSLATAGQLTQQTQPRNKQSYELAKQMERLSHSPQPAVPKSYSPAVWRRADGAIVASSRAKPPAGRAKPPAGRAKPPAGRAKPPAGWVGKR</sequence>
<protein>
    <submittedName>
        <fullName evidence="2">Uncharacterized protein</fullName>
    </submittedName>
</protein>
<evidence type="ECO:0000313" key="2">
    <source>
        <dbReference type="Ensembl" id="ENSACLP00000042877.1"/>
    </source>
</evidence>
<evidence type="ECO:0000256" key="1">
    <source>
        <dbReference type="SAM" id="MobiDB-lite"/>
    </source>
</evidence>
<gene>
    <name evidence="2" type="primary">C11orf68</name>
</gene>
<dbReference type="Ensembl" id="ENSACLT00000051454.1">
    <property type="protein sequence ID" value="ENSACLP00000042877.1"/>
    <property type="gene ID" value="ENSACLG00000035260.1"/>
</dbReference>
<reference evidence="2 3" key="1">
    <citation type="submission" date="2018-05" db="EMBL/GenBank/DDBJ databases">
        <authorList>
            <person name="Datahose"/>
        </authorList>
    </citation>
    <scope>NUCLEOTIDE SEQUENCE</scope>
</reference>
<name>A0AAX7SEM4_ASTCA</name>
<reference evidence="2" key="4">
    <citation type="submission" date="2025-09" db="UniProtKB">
        <authorList>
            <consortium name="Ensembl"/>
        </authorList>
    </citation>
    <scope>IDENTIFICATION</scope>
</reference>
<feature type="compositionally biased region" description="Acidic residues" evidence="1">
    <location>
        <begin position="1"/>
        <end position="56"/>
    </location>
</feature>
<keyword evidence="3" id="KW-1185">Reference proteome</keyword>
<accession>A0AAX7SEM4</accession>
<feature type="compositionally biased region" description="Low complexity" evidence="1">
    <location>
        <begin position="93"/>
        <end position="104"/>
    </location>
</feature>
<feature type="region of interest" description="Disordered" evidence="1">
    <location>
        <begin position="1"/>
        <end position="110"/>
    </location>
</feature>
<dbReference type="GeneTree" id="ENSGT01000000214743"/>
<reference evidence="2" key="3">
    <citation type="submission" date="2025-08" db="UniProtKB">
        <authorList>
            <consortium name="Ensembl"/>
        </authorList>
    </citation>
    <scope>IDENTIFICATION</scope>
</reference>